<accession>A0ABV0KRP7</accession>
<protein>
    <recommendedName>
        <fullName evidence="3">Cyclic nucleotide-binding domain-containing protein</fullName>
    </recommendedName>
</protein>
<comment type="caution">
    <text evidence="1">The sequence shown here is derived from an EMBL/GenBank/DDBJ whole genome shotgun (WGS) entry which is preliminary data.</text>
</comment>
<dbReference type="Proteomes" id="UP001476950">
    <property type="component" value="Unassembled WGS sequence"/>
</dbReference>
<dbReference type="EMBL" id="JAMPLM010000046">
    <property type="protein sequence ID" value="MEP1061884.1"/>
    <property type="molecule type" value="Genomic_DNA"/>
</dbReference>
<name>A0ABV0KRP7_9CYAN</name>
<sequence>MTLTNRLLSALPPAIVTELAPGMATVVLSKGERLHEPESVIAALYFPLDCVLAITLTMSDGASAAIGLVGSREMIGLNAVLGHKATTQTAYVVQITGSAIKLEAPVLLAAFDRYPAVRAVLLRYTQVLIAQMAQNTACIAVA</sequence>
<reference evidence="1 2" key="1">
    <citation type="submission" date="2022-04" db="EMBL/GenBank/DDBJ databases">
        <title>Positive selection, recombination, and allopatry shape intraspecific diversity of widespread and dominant cyanobacteria.</title>
        <authorList>
            <person name="Wei J."/>
            <person name="Shu W."/>
            <person name="Hu C."/>
        </authorList>
    </citation>
    <scope>NUCLEOTIDE SEQUENCE [LARGE SCALE GENOMIC DNA]</scope>
    <source>
        <strain evidence="1 2">AS-A4</strain>
    </source>
</reference>
<proteinExistence type="predicted"/>
<dbReference type="CDD" id="cd00038">
    <property type="entry name" value="CAP_ED"/>
    <property type="match status" value="1"/>
</dbReference>
<gene>
    <name evidence="1" type="ORF">NDI38_26275</name>
</gene>
<dbReference type="InterPro" id="IPR000595">
    <property type="entry name" value="cNMP-bd_dom"/>
</dbReference>
<dbReference type="Gene3D" id="2.60.120.10">
    <property type="entry name" value="Jelly Rolls"/>
    <property type="match status" value="1"/>
</dbReference>
<evidence type="ECO:0000313" key="2">
    <source>
        <dbReference type="Proteomes" id="UP001476950"/>
    </source>
</evidence>
<evidence type="ECO:0008006" key="3">
    <source>
        <dbReference type="Google" id="ProtNLM"/>
    </source>
</evidence>
<dbReference type="InterPro" id="IPR018490">
    <property type="entry name" value="cNMP-bd_dom_sf"/>
</dbReference>
<organism evidence="1 2">
    <name type="scientific">Stenomitos frigidus AS-A4</name>
    <dbReference type="NCBI Taxonomy" id="2933935"/>
    <lineage>
        <taxon>Bacteria</taxon>
        <taxon>Bacillati</taxon>
        <taxon>Cyanobacteriota</taxon>
        <taxon>Cyanophyceae</taxon>
        <taxon>Leptolyngbyales</taxon>
        <taxon>Leptolyngbyaceae</taxon>
        <taxon>Stenomitos</taxon>
    </lineage>
</organism>
<evidence type="ECO:0000313" key="1">
    <source>
        <dbReference type="EMBL" id="MEP1061884.1"/>
    </source>
</evidence>
<dbReference type="SUPFAM" id="SSF51206">
    <property type="entry name" value="cAMP-binding domain-like"/>
    <property type="match status" value="1"/>
</dbReference>
<dbReference type="InterPro" id="IPR014710">
    <property type="entry name" value="RmlC-like_jellyroll"/>
</dbReference>
<dbReference type="RefSeq" id="WP_190455807.1">
    <property type="nucleotide sequence ID" value="NZ_JAMPLM010000046.1"/>
</dbReference>
<keyword evidence="2" id="KW-1185">Reference proteome</keyword>